<feature type="compositionally biased region" description="Basic and acidic residues" evidence="1">
    <location>
        <begin position="140"/>
        <end position="150"/>
    </location>
</feature>
<dbReference type="AlphaFoldDB" id="A0A6C0D8I7"/>
<accession>A0A6C0D8I7</accession>
<organism evidence="3">
    <name type="scientific">viral metagenome</name>
    <dbReference type="NCBI Taxonomy" id="1070528"/>
    <lineage>
        <taxon>unclassified sequences</taxon>
        <taxon>metagenomes</taxon>
        <taxon>organismal metagenomes</taxon>
    </lineage>
</organism>
<reference evidence="3" key="1">
    <citation type="journal article" date="2020" name="Nature">
        <title>Giant virus diversity and host interactions through global metagenomics.</title>
        <authorList>
            <person name="Schulz F."/>
            <person name="Roux S."/>
            <person name="Paez-Espino D."/>
            <person name="Jungbluth S."/>
            <person name="Walsh D.A."/>
            <person name="Denef V.J."/>
            <person name="McMahon K.D."/>
            <person name="Konstantinidis K.T."/>
            <person name="Eloe-Fadrosh E.A."/>
            <person name="Kyrpides N.C."/>
            <person name="Woyke T."/>
        </authorList>
    </citation>
    <scope>NUCLEOTIDE SEQUENCE</scope>
    <source>
        <strain evidence="3">GVMAG-M-3300023174-130</strain>
    </source>
</reference>
<evidence type="ECO:0008006" key="4">
    <source>
        <dbReference type="Google" id="ProtNLM"/>
    </source>
</evidence>
<keyword evidence="2" id="KW-1133">Transmembrane helix</keyword>
<sequence>MALTDILTIPFLMCLGITLVLIGVLGYLFMQRIQEQNHKISSMFELVNTMVEEMNFLKGRLQIMSYNTGPSYSQNIQQSGTGAGIGGAENNLSQKLIEVSDDENDTDEDEDDEDDENDEDDSNSDEDSDDSEDSDSNGDNDDKDKRKIEIFESESQNVKIINFDEILEESKNDNESDFSELDDADDIDSDDTDNSDSENDNEESEENGETVKIIDMSETINLDNNDIFELSKKMEIHSSETDFLKTKTIDLSDISNNLEDSNNVIDYKKMSLNKLKEIAISKGLIAENSKATKNAILKILNHE</sequence>
<evidence type="ECO:0000256" key="1">
    <source>
        <dbReference type="SAM" id="MobiDB-lite"/>
    </source>
</evidence>
<evidence type="ECO:0000256" key="2">
    <source>
        <dbReference type="SAM" id="Phobius"/>
    </source>
</evidence>
<feature type="compositionally biased region" description="Acidic residues" evidence="1">
    <location>
        <begin position="175"/>
        <end position="208"/>
    </location>
</feature>
<feature type="region of interest" description="Disordered" evidence="1">
    <location>
        <begin position="100"/>
        <end position="150"/>
    </location>
</feature>
<protein>
    <recommendedName>
        <fullName evidence="4">Rho termination factor N-terminal domain-containing protein</fullName>
    </recommendedName>
</protein>
<dbReference type="EMBL" id="MN739549">
    <property type="protein sequence ID" value="QHT12630.1"/>
    <property type="molecule type" value="Genomic_DNA"/>
</dbReference>
<feature type="compositionally biased region" description="Acidic residues" evidence="1">
    <location>
        <begin position="100"/>
        <end position="139"/>
    </location>
</feature>
<evidence type="ECO:0000313" key="3">
    <source>
        <dbReference type="EMBL" id="QHT12630.1"/>
    </source>
</evidence>
<name>A0A6C0D8I7_9ZZZZ</name>
<proteinExistence type="predicted"/>
<feature type="region of interest" description="Disordered" evidence="1">
    <location>
        <begin position="170"/>
        <end position="209"/>
    </location>
</feature>
<keyword evidence="2" id="KW-0472">Membrane</keyword>
<feature type="transmembrane region" description="Helical" evidence="2">
    <location>
        <begin position="6"/>
        <end position="29"/>
    </location>
</feature>
<keyword evidence="2" id="KW-0812">Transmembrane</keyword>